<gene>
    <name evidence="1" type="ORF">EV146_10230</name>
</gene>
<keyword evidence="2" id="KW-1185">Reference proteome</keyword>
<accession>A0A4R2BLG9</accession>
<comment type="caution">
    <text evidence="1">The sequence shown here is derived from an EMBL/GenBank/DDBJ whole genome shotgun (WGS) entry which is preliminary data.</text>
</comment>
<protein>
    <submittedName>
        <fullName evidence="1">Uncharacterized protein</fullName>
    </submittedName>
</protein>
<name>A0A4R2BLG9_9BACI</name>
<dbReference type="Proteomes" id="UP000295689">
    <property type="component" value="Unassembled WGS sequence"/>
</dbReference>
<dbReference type="AlphaFoldDB" id="A0A4R2BLG9"/>
<evidence type="ECO:0000313" key="2">
    <source>
        <dbReference type="Proteomes" id="UP000295689"/>
    </source>
</evidence>
<proteinExistence type="predicted"/>
<organism evidence="1 2">
    <name type="scientific">Mesobacillus foraminis</name>
    <dbReference type="NCBI Taxonomy" id="279826"/>
    <lineage>
        <taxon>Bacteria</taxon>
        <taxon>Bacillati</taxon>
        <taxon>Bacillota</taxon>
        <taxon>Bacilli</taxon>
        <taxon>Bacillales</taxon>
        <taxon>Bacillaceae</taxon>
        <taxon>Mesobacillus</taxon>
    </lineage>
</organism>
<reference evidence="1 2" key="1">
    <citation type="journal article" date="2015" name="Stand. Genomic Sci.">
        <title>Genomic Encyclopedia of Bacterial and Archaeal Type Strains, Phase III: the genomes of soil and plant-associated and newly described type strains.</title>
        <authorList>
            <person name="Whitman W.B."/>
            <person name="Woyke T."/>
            <person name="Klenk H.P."/>
            <person name="Zhou Y."/>
            <person name="Lilburn T.G."/>
            <person name="Beck B.J."/>
            <person name="De Vos P."/>
            <person name="Vandamme P."/>
            <person name="Eisen J.A."/>
            <person name="Garrity G."/>
            <person name="Hugenholtz P."/>
            <person name="Kyrpides N.C."/>
        </authorList>
    </citation>
    <scope>NUCLEOTIDE SEQUENCE [LARGE SCALE GENOMIC DNA]</scope>
    <source>
        <strain evidence="1 2">CV53</strain>
    </source>
</reference>
<evidence type="ECO:0000313" key="1">
    <source>
        <dbReference type="EMBL" id="TCN27089.1"/>
    </source>
</evidence>
<sequence>MIILIKVHDVFLYNNQKYEVIEVYETGYCEIKRLSSVGPIELIHKKDLKNVEKLIMG</sequence>
<dbReference type="EMBL" id="SLVV01000002">
    <property type="protein sequence ID" value="TCN27089.1"/>
    <property type="molecule type" value="Genomic_DNA"/>
</dbReference>